<gene>
    <name evidence="2" type="ORF">RN001_014413</name>
</gene>
<organism evidence="2 3">
    <name type="scientific">Aquatica leii</name>
    <dbReference type="NCBI Taxonomy" id="1421715"/>
    <lineage>
        <taxon>Eukaryota</taxon>
        <taxon>Metazoa</taxon>
        <taxon>Ecdysozoa</taxon>
        <taxon>Arthropoda</taxon>
        <taxon>Hexapoda</taxon>
        <taxon>Insecta</taxon>
        <taxon>Pterygota</taxon>
        <taxon>Neoptera</taxon>
        <taxon>Endopterygota</taxon>
        <taxon>Coleoptera</taxon>
        <taxon>Polyphaga</taxon>
        <taxon>Elateriformia</taxon>
        <taxon>Elateroidea</taxon>
        <taxon>Lampyridae</taxon>
        <taxon>Luciolinae</taxon>
        <taxon>Aquatica</taxon>
    </lineage>
</organism>
<comment type="caution">
    <text evidence="2">The sequence shown here is derived from an EMBL/GenBank/DDBJ whole genome shotgun (WGS) entry which is preliminary data.</text>
</comment>
<sequence length="791" mass="92663">MLYINNSAEAQKDGTGVLNKNLSLLQSKKNYAVLDVGCGPGNFTYEKILPLLPNTTTKIVGVDVLGHNIEYARKHYQMDPRISYRQLDIQTDQIPEEYIEGFDLVLSFYCLHFVRDQRKAFNNIYNMLKPGGRILISIVQKLIFPDMYTYVYNHPKWKQYMGNYTDVVLWEQPDGFYKKLLEEIGFEQFQHEHEQKRFSHSKQSVFGFLKSLNLFNVPSHLEDEFIEDQMKYFENNGFVESDDDGEKQYFFPYIICGYNLIMDKPMLYINNSAEAQKDGTGVLNKNLSLLQSKKNYAVLDVGCGPGNFTYEKILPLLPNTTTKIVGVDVLGHNIEYAGKHYQMDPRISYRQLDIQTDQIPEEYIEGFDLVLSFYCLHFVRDQRKAFNNIYNMLKPGGRILISIVQKLIFPDMYTYVHNNPKWKQYMGNYNDVVLWDQPDGFYKKLLEEIGFEQFRDEQEQKRFSHSKQSVFGFLKSLNLFNIPSHLENEFIEDQMKYFENNGYVESDDDGEKQYFFPYIICKPNLTMERPLLYVNNSFEAQASADYALKKNLNLLQNNNNRVVLDVGCGPGNVTYNKLLPLLPSTTKKIIGVDISQDNIEYASKYYQTDPRVSYKQLDILTDTLPTEFIEAFDLILSLSCLHYVGDHRKALNNIYKMLKPDGKIIITFVEKSMLPNIYQYVYNNPKWSKYMSNFNNAIHVSTEQSTKKLIEEVGFKQIQYEQQQEKFLHLEDSAFDLFKSLNLFNVPENLEKEFIQNHLEYLENNNYMEFDDIGRKQYYFPFTTNVISASI</sequence>
<accession>A0AAN7SBL7</accession>
<dbReference type="InterPro" id="IPR025714">
    <property type="entry name" value="Methyltranfer_dom"/>
</dbReference>
<dbReference type="CDD" id="cd02440">
    <property type="entry name" value="AdoMet_MTases"/>
    <property type="match status" value="3"/>
</dbReference>
<reference evidence="3" key="1">
    <citation type="submission" date="2023-01" db="EMBL/GenBank/DDBJ databases">
        <title>Key to firefly adult light organ development and bioluminescence: homeobox transcription factors regulate luciferase expression and transportation to peroxisome.</title>
        <authorList>
            <person name="Fu X."/>
        </authorList>
    </citation>
    <scope>NUCLEOTIDE SEQUENCE [LARGE SCALE GENOMIC DNA]</scope>
</reference>
<keyword evidence="3" id="KW-1185">Reference proteome</keyword>
<protein>
    <recommendedName>
        <fullName evidence="1">Methyltransferase domain-containing protein</fullName>
    </recommendedName>
</protein>
<dbReference type="PANTHER" id="PTHR43861">
    <property type="entry name" value="TRANS-ACONITATE 2-METHYLTRANSFERASE-RELATED"/>
    <property type="match status" value="1"/>
</dbReference>
<proteinExistence type="predicted"/>
<name>A0AAN7SBL7_9COLE</name>
<dbReference type="EMBL" id="JARPUR010000007">
    <property type="protein sequence ID" value="KAK4872384.1"/>
    <property type="molecule type" value="Genomic_DNA"/>
</dbReference>
<feature type="domain" description="Methyltransferase" evidence="1">
    <location>
        <begin position="293"/>
        <end position="405"/>
    </location>
</feature>
<feature type="domain" description="Methyltransferase" evidence="1">
    <location>
        <begin position="28"/>
        <end position="140"/>
    </location>
</feature>
<dbReference type="Gene3D" id="3.40.50.150">
    <property type="entry name" value="Vaccinia Virus protein VP39"/>
    <property type="match status" value="3"/>
</dbReference>
<dbReference type="Pfam" id="PF13847">
    <property type="entry name" value="Methyltransf_31"/>
    <property type="match status" value="3"/>
</dbReference>
<dbReference type="InterPro" id="IPR029063">
    <property type="entry name" value="SAM-dependent_MTases_sf"/>
</dbReference>
<dbReference type="SUPFAM" id="SSF53335">
    <property type="entry name" value="S-adenosyl-L-methionine-dependent methyltransferases"/>
    <property type="match status" value="3"/>
</dbReference>
<dbReference type="Proteomes" id="UP001353858">
    <property type="component" value="Unassembled WGS sequence"/>
</dbReference>
<feature type="domain" description="Methyltransferase" evidence="1">
    <location>
        <begin position="559"/>
        <end position="686"/>
    </location>
</feature>
<dbReference type="PANTHER" id="PTHR43861:SF1">
    <property type="entry name" value="TRANS-ACONITATE 2-METHYLTRANSFERASE"/>
    <property type="match status" value="1"/>
</dbReference>
<evidence type="ECO:0000259" key="1">
    <source>
        <dbReference type="Pfam" id="PF13847"/>
    </source>
</evidence>
<dbReference type="AlphaFoldDB" id="A0AAN7SBL7"/>
<evidence type="ECO:0000313" key="3">
    <source>
        <dbReference type="Proteomes" id="UP001353858"/>
    </source>
</evidence>
<evidence type="ECO:0000313" key="2">
    <source>
        <dbReference type="EMBL" id="KAK4872384.1"/>
    </source>
</evidence>